<feature type="region of interest" description="Disordered" evidence="1">
    <location>
        <begin position="73"/>
        <end position="97"/>
    </location>
</feature>
<evidence type="ECO:0000313" key="2">
    <source>
        <dbReference type="EMBL" id="KAG1302584.1"/>
    </source>
</evidence>
<dbReference type="AlphaFoldDB" id="A0A9P7BN98"/>
<sequence length="113" mass="12860">MKDLFDRRTWDSFVGIGDINEVGELPQEIQQLVSNIENFIFIYKLNMLIKIESAPFEGGKLRHSTSDRLFTNKRKAVNSKSPVSTPDNGKHTAAENPEISVVNKIKLLKRTED</sequence>
<dbReference type="Proteomes" id="UP000716291">
    <property type="component" value="Unassembled WGS sequence"/>
</dbReference>
<dbReference type="OrthoDB" id="10273134at2759"/>
<comment type="caution">
    <text evidence="2">The sequence shown here is derived from an EMBL/GenBank/DDBJ whole genome shotgun (WGS) entry which is preliminary data.</text>
</comment>
<name>A0A9P7BN98_RHIOR</name>
<accession>A0A9P7BN98</accession>
<keyword evidence="3" id="KW-1185">Reference proteome</keyword>
<proteinExistence type="predicted"/>
<evidence type="ECO:0000256" key="1">
    <source>
        <dbReference type="SAM" id="MobiDB-lite"/>
    </source>
</evidence>
<evidence type="ECO:0000313" key="3">
    <source>
        <dbReference type="Proteomes" id="UP000716291"/>
    </source>
</evidence>
<protein>
    <submittedName>
        <fullName evidence="2">Uncharacterized protein</fullName>
    </submittedName>
</protein>
<gene>
    <name evidence="2" type="ORF">G6F64_010802</name>
</gene>
<reference evidence="2" key="1">
    <citation type="journal article" date="2020" name="Microb. Genom.">
        <title>Genetic diversity of clinical and environmental Mucorales isolates obtained from an investigation of mucormycosis cases among solid organ transplant recipients.</title>
        <authorList>
            <person name="Nguyen M.H."/>
            <person name="Kaul D."/>
            <person name="Muto C."/>
            <person name="Cheng S.J."/>
            <person name="Richter R.A."/>
            <person name="Bruno V.M."/>
            <person name="Liu G."/>
            <person name="Beyhan S."/>
            <person name="Sundermann A.J."/>
            <person name="Mounaud S."/>
            <person name="Pasculle A.W."/>
            <person name="Nierman W.C."/>
            <person name="Driscoll E."/>
            <person name="Cumbie R."/>
            <person name="Clancy C.J."/>
            <person name="Dupont C.L."/>
        </authorList>
    </citation>
    <scope>NUCLEOTIDE SEQUENCE</scope>
    <source>
        <strain evidence="2">GL11</strain>
    </source>
</reference>
<dbReference type="EMBL" id="JAANQT010002365">
    <property type="protein sequence ID" value="KAG1302584.1"/>
    <property type="molecule type" value="Genomic_DNA"/>
</dbReference>
<organism evidence="2 3">
    <name type="scientific">Rhizopus oryzae</name>
    <name type="common">Mucormycosis agent</name>
    <name type="synonym">Rhizopus arrhizus var. delemar</name>
    <dbReference type="NCBI Taxonomy" id="64495"/>
    <lineage>
        <taxon>Eukaryota</taxon>
        <taxon>Fungi</taxon>
        <taxon>Fungi incertae sedis</taxon>
        <taxon>Mucoromycota</taxon>
        <taxon>Mucoromycotina</taxon>
        <taxon>Mucoromycetes</taxon>
        <taxon>Mucorales</taxon>
        <taxon>Mucorineae</taxon>
        <taxon>Rhizopodaceae</taxon>
        <taxon>Rhizopus</taxon>
    </lineage>
</organism>
<feature type="compositionally biased region" description="Polar residues" evidence="1">
    <location>
        <begin position="78"/>
        <end position="87"/>
    </location>
</feature>